<dbReference type="OrthoDB" id="7790673at2759"/>
<dbReference type="Proteomes" id="UP000299102">
    <property type="component" value="Unassembled WGS sequence"/>
</dbReference>
<dbReference type="AlphaFoldDB" id="A0A4C1U4U7"/>
<name>A0A4C1U4U7_EUMVA</name>
<evidence type="ECO:0000313" key="1">
    <source>
        <dbReference type="EMBL" id="GBP21270.1"/>
    </source>
</evidence>
<organism evidence="1 2">
    <name type="scientific">Eumeta variegata</name>
    <name type="common">Bagworm moth</name>
    <name type="synonym">Eumeta japonica</name>
    <dbReference type="NCBI Taxonomy" id="151549"/>
    <lineage>
        <taxon>Eukaryota</taxon>
        <taxon>Metazoa</taxon>
        <taxon>Ecdysozoa</taxon>
        <taxon>Arthropoda</taxon>
        <taxon>Hexapoda</taxon>
        <taxon>Insecta</taxon>
        <taxon>Pterygota</taxon>
        <taxon>Neoptera</taxon>
        <taxon>Endopterygota</taxon>
        <taxon>Lepidoptera</taxon>
        <taxon>Glossata</taxon>
        <taxon>Ditrysia</taxon>
        <taxon>Tineoidea</taxon>
        <taxon>Psychidae</taxon>
        <taxon>Oiketicinae</taxon>
        <taxon>Eumeta</taxon>
    </lineage>
</organism>
<gene>
    <name evidence="1" type="ORF">EVAR_11665_1</name>
</gene>
<keyword evidence="2" id="KW-1185">Reference proteome</keyword>
<accession>A0A4C1U4U7</accession>
<comment type="caution">
    <text evidence="1">The sequence shown here is derived from an EMBL/GenBank/DDBJ whole genome shotgun (WGS) entry which is preliminary data.</text>
</comment>
<protein>
    <submittedName>
        <fullName evidence="1">Uncharacterized protein</fullName>
    </submittedName>
</protein>
<reference evidence="1 2" key="1">
    <citation type="journal article" date="2019" name="Commun. Biol.">
        <title>The bagworm genome reveals a unique fibroin gene that provides high tensile strength.</title>
        <authorList>
            <person name="Kono N."/>
            <person name="Nakamura H."/>
            <person name="Ohtoshi R."/>
            <person name="Tomita M."/>
            <person name="Numata K."/>
            <person name="Arakawa K."/>
        </authorList>
    </citation>
    <scope>NUCLEOTIDE SEQUENCE [LARGE SCALE GENOMIC DNA]</scope>
</reference>
<dbReference type="EMBL" id="BGZK01000127">
    <property type="protein sequence ID" value="GBP21270.1"/>
    <property type="molecule type" value="Genomic_DNA"/>
</dbReference>
<proteinExistence type="predicted"/>
<sequence length="98" mass="10925">MVKNEILNVVDTTLYLGLGLDAKLQWNSHITSLAKKLSSAAYAGRDWAFPNQFGAARRAGRPINNYYYKVEVRPPARGQLPGKMGQINSALEFGENER</sequence>
<evidence type="ECO:0000313" key="2">
    <source>
        <dbReference type="Proteomes" id="UP000299102"/>
    </source>
</evidence>